<keyword evidence="7" id="KW-0067">ATP-binding</keyword>
<comment type="caution">
    <text evidence="12">The sequence shown here is derived from an EMBL/GenBank/DDBJ whole genome shotgun (WGS) entry which is preliminary data.</text>
</comment>
<dbReference type="GO" id="GO:0016301">
    <property type="term" value="F:kinase activity"/>
    <property type="evidence" value="ECO:0007669"/>
    <property type="project" value="UniProtKB-KW"/>
</dbReference>
<dbReference type="GO" id="GO:0005524">
    <property type="term" value="F:ATP binding"/>
    <property type="evidence" value="ECO:0007669"/>
    <property type="project" value="UniProtKB-KW"/>
</dbReference>
<evidence type="ECO:0000256" key="7">
    <source>
        <dbReference type="ARBA" id="ARBA00022840"/>
    </source>
</evidence>
<evidence type="ECO:0000256" key="6">
    <source>
        <dbReference type="ARBA" id="ARBA00022777"/>
    </source>
</evidence>
<keyword evidence="4" id="KW-0808">Transferase</keyword>
<accession>A0A9X4AJH3</accession>
<keyword evidence="8" id="KW-0443">Lipid metabolism</keyword>
<dbReference type="Pfam" id="PF19279">
    <property type="entry name" value="YegS_C"/>
    <property type="match status" value="1"/>
</dbReference>
<dbReference type="Pfam" id="PF00781">
    <property type="entry name" value="DAGK_cat"/>
    <property type="match status" value="1"/>
</dbReference>
<dbReference type="InterPro" id="IPR017438">
    <property type="entry name" value="ATP-NAD_kinase_N"/>
</dbReference>
<evidence type="ECO:0000256" key="9">
    <source>
        <dbReference type="ARBA" id="ARBA00023209"/>
    </source>
</evidence>
<dbReference type="AlphaFoldDB" id="A0A9X4AJH3"/>
<dbReference type="PANTHER" id="PTHR12358:SF54">
    <property type="entry name" value="SPHINGOSINE KINASE RELATED PROTEIN"/>
    <property type="match status" value="1"/>
</dbReference>
<keyword evidence="3" id="KW-0444">Lipid biosynthesis</keyword>
<dbReference type="InterPro" id="IPR016064">
    <property type="entry name" value="NAD/diacylglycerol_kinase_sf"/>
</dbReference>
<dbReference type="Gene3D" id="2.60.200.40">
    <property type="match status" value="1"/>
</dbReference>
<evidence type="ECO:0000313" key="13">
    <source>
        <dbReference type="Proteomes" id="UP001145072"/>
    </source>
</evidence>
<evidence type="ECO:0000259" key="11">
    <source>
        <dbReference type="PROSITE" id="PS50146"/>
    </source>
</evidence>
<evidence type="ECO:0000313" key="12">
    <source>
        <dbReference type="EMBL" id="MDC3421794.1"/>
    </source>
</evidence>
<evidence type="ECO:0000256" key="4">
    <source>
        <dbReference type="ARBA" id="ARBA00022679"/>
    </source>
</evidence>
<dbReference type="Gene3D" id="3.40.50.10330">
    <property type="entry name" value="Probable inorganic polyphosphate/atp-NAD kinase, domain 1"/>
    <property type="match status" value="1"/>
</dbReference>
<comment type="similarity">
    <text evidence="2">Belongs to the diacylglycerol/lipid kinase family.</text>
</comment>
<dbReference type="PANTHER" id="PTHR12358">
    <property type="entry name" value="SPHINGOSINE KINASE"/>
    <property type="match status" value="1"/>
</dbReference>
<dbReference type="InterPro" id="IPR045540">
    <property type="entry name" value="YegS/DAGK_C"/>
</dbReference>
<evidence type="ECO:0000256" key="1">
    <source>
        <dbReference type="ARBA" id="ARBA00001946"/>
    </source>
</evidence>
<protein>
    <submittedName>
        <fullName evidence="12">Diacylglycerol kinase family lipid kinase</fullName>
    </submittedName>
</protein>
<dbReference type="SUPFAM" id="SSF111331">
    <property type="entry name" value="NAD kinase/diacylglycerol kinase-like"/>
    <property type="match status" value="1"/>
</dbReference>
<dbReference type="InterPro" id="IPR050187">
    <property type="entry name" value="Lipid_Phosphate_FormReg"/>
</dbReference>
<name>A0A9X4AJH3_9BACI</name>
<dbReference type="GO" id="GO:0008654">
    <property type="term" value="P:phospholipid biosynthetic process"/>
    <property type="evidence" value="ECO:0007669"/>
    <property type="project" value="UniProtKB-KW"/>
</dbReference>
<dbReference type="SMART" id="SM00046">
    <property type="entry name" value="DAGKc"/>
    <property type="match status" value="1"/>
</dbReference>
<dbReference type="EMBL" id="JAMQJZ010000013">
    <property type="protein sequence ID" value="MDC3421794.1"/>
    <property type="molecule type" value="Genomic_DNA"/>
</dbReference>
<gene>
    <name evidence="12" type="ORF">NC661_15580</name>
</gene>
<dbReference type="NCBIfam" id="TIGR00147">
    <property type="entry name" value="YegS/Rv2252/BmrU family lipid kinase"/>
    <property type="match status" value="1"/>
</dbReference>
<evidence type="ECO:0000256" key="10">
    <source>
        <dbReference type="ARBA" id="ARBA00023264"/>
    </source>
</evidence>
<reference evidence="12" key="1">
    <citation type="submission" date="2022-06" db="EMBL/GenBank/DDBJ databases">
        <title>Aquibacillus sp. a new bacterium isolated from soil saline samples.</title>
        <authorList>
            <person name="Galisteo C."/>
            <person name="De La Haba R."/>
            <person name="Sanchez-Porro C."/>
            <person name="Ventosa A."/>
        </authorList>
    </citation>
    <scope>NUCLEOTIDE SEQUENCE</scope>
    <source>
        <strain evidence="12">JCM 12387</strain>
    </source>
</reference>
<evidence type="ECO:0000256" key="2">
    <source>
        <dbReference type="ARBA" id="ARBA00005983"/>
    </source>
</evidence>
<comment type="cofactor">
    <cofactor evidence="1">
        <name>Mg(2+)</name>
        <dbReference type="ChEBI" id="CHEBI:18420"/>
    </cofactor>
</comment>
<keyword evidence="13" id="KW-1185">Reference proteome</keyword>
<feature type="domain" description="DAGKc" evidence="11">
    <location>
        <begin position="1"/>
        <end position="115"/>
    </location>
</feature>
<evidence type="ECO:0000256" key="3">
    <source>
        <dbReference type="ARBA" id="ARBA00022516"/>
    </source>
</evidence>
<evidence type="ECO:0000256" key="8">
    <source>
        <dbReference type="ARBA" id="ARBA00023098"/>
    </source>
</evidence>
<evidence type="ECO:0000256" key="5">
    <source>
        <dbReference type="ARBA" id="ARBA00022741"/>
    </source>
</evidence>
<keyword evidence="5" id="KW-0547">Nucleotide-binding</keyword>
<sequence>MYIFIINKRAGRGRAADIFDALKKHPLYKQEKCRNYITEYPGHAEKLAEQIASLYSEQISCFIVVGGDGTVHEVVNGLKNFRQIPITCIPAGSGNDFARGYGVHGEPIEIFRKVVNQRSEKKYWSGFYWTDGKQERLKRLFVNSISFGFDAEVTERANCSSYKRWLNKWRIGSLTYVIALLQVVFRFKPMTVEIELDGDKKRLENVLMVTIMNHPFYGGGMKIIPGAQIRPNLLPILVIQDLARWKIPLLFITVYFGKHVRFKEVKVLYATSFSIESGESMHVQADGQTGKCKSCRVKKDAEARVVYGTK</sequence>
<keyword evidence="6 12" id="KW-0418">Kinase</keyword>
<keyword evidence="10" id="KW-1208">Phospholipid metabolism</keyword>
<proteinExistence type="inferred from homology"/>
<dbReference type="PROSITE" id="PS50146">
    <property type="entry name" value="DAGK"/>
    <property type="match status" value="1"/>
</dbReference>
<keyword evidence="9" id="KW-0594">Phospholipid biosynthesis</keyword>
<dbReference type="InterPro" id="IPR005218">
    <property type="entry name" value="Diacylglycerol/lipid_kinase"/>
</dbReference>
<dbReference type="Proteomes" id="UP001145072">
    <property type="component" value="Unassembled WGS sequence"/>
</dbReference>
<dbReference type="InterPro" id="IPR001206">
    <property type="entry name" value="Diacylglycerol_kinase_cat_dom"/>
</dbReference>
<organism evidence="12 13">
    <name type="scientific">Aquibacillus koreensis</name>
    <dbReference type="NCBI Taxonomy" id="279446"/>
    <lineage>
        <taxon>Bacteria</taxon>
        <taxon>Bacillati</taxon>
        <taxon>Bacillota</taxon>
        <taxon>Bacilli</taxon>
        <taxon>Bacillales</taxon>
        <taxon>Bacillaceae</taxon>
        <taxon>Aquibacillus</taxon>
    </lineage>
</organism>